<dbReference type="Pfam" id="PF24993">
    <property type="entry name" value="GNC1_N"/>
    <property type="match status" value="1"/>
</dbReference>
<accession>A0ABR3FY67</accession>
<sequence>MSKSAIESWLSSAGTDQEDGSVSGYVWQRDHVLQEWEKSTEFARNVLLQSRTSVRIRFLKEELYPLAKHGDLNLSQILDVFKLLTLTYPRYADSPSRLAIESVGMEMVRRDELRGTERGAKDEQKMGVTEQILGWLSNEVAQLSNRGSSSSFAPSNIYVLLSWACGLYSICLDTTPAFTESLSWKSILTSMAKLLDMLLSSQQAKPSLKNGGLVITRRALRSAGDKIPAVITTLLSLSKTGQAPLQNIPLIGVSVSVLIRLKNIATPPVERLAPDQKNELISLYTSSVLLSKTPVPPHVLTSLSDLIQVFFDQNDFASSVLPTAEKALLRSPEHSLDVLTHFFTYYEQPLDNESFKRVVTQAINSSKSSNASVRTSSISLFESLLKKNNTEGNLALAVTELLALPKTGKTAGPDHRVALFSMLANVPPSKEVSPSLVQTSTPLLGKETHEGAIAVIVKALAPHIGHLLQNDIALPKDVSALIAKEMGSQKLPVRRAFSLLAGGAIWDSQTGDARVPSIPKASLDFGKAVLPAFEASLKNAASNTASATTGSVEAYVALAILLGPFSKSGAFDDVISKNPLIQSVGTTGSKPSFLLWDKVYQKITDPEDETWLLRACDAAFLLFKKEISKNETLRYGRVELGSVFLHLAVKGTSSDIRRNVLTVLGTTAVLHPKLVNKMVRDATKVFLSRTSASNDADESTSNSRISSFLLSTIPSGPDLDVETREEIVVESLIIAHHSLISGNSRQTWIDICQKAACDPRELVGRNLDKLFQLILEYSVPNAPAGFIEATHKAITTLVFVSPDVVLPRIMDQLRQDISPDNINSLTELDFGVWSTPEGTTYIDVISNTKGDTHPRKGKDAEIAQWEADIRKSLANKKATNTVTLTKQQQSAVNAQLAKESEIRKRVASIKSNLDRGLNFIKSVIDAGVPEFRVYISTVVGLLLDGALEKGSLLSGSGAFETYLALAQSCSERLDTFRKWIGIAVLRCLRPNVIPEELQAEPLSQLVLRVLHRIRYLSEQVPFDSSTFSYLFPLLRHVVLRGGIPTEEPEETLEQLVLSQDIVKFHCGEFSDLAFPRTETIELLIHLIRQQPKLSKEASSSLVALGEAIQDSAMRVEIESLLRGTLYQEPFDLTELDWSPELWIACHDDDEQNARLARHVWDDNGLDVPQKFLVQLLPFLEHDNAYVRSSTAAAIGEAVESYPQSITDTISTLQEYYREKAKILAPEYDEYGMVVVQSLERTDPWQARAATASTFESLAPFFTESDVPPFFRFLIEDEALGDRAPQVRRIMLSAGTTIIDLHGASCIASLVTMFEDHLSKPSPATDTGDQIKEAVVISLGRVARHLDPSDPRISSIVDRLVEALKTPSEQVQIAVSECLSPLAKVMQPKVASLVDSLFDDLLNSPKYGTRRGAAYGLAGVIRGTGIGGMKEYNIMKRLREATEDKKRYEPRQGVMFAFETMSSTLGRLFEPYIVYVLPLLLASFGDSSTDVREATQDAARVIMSRLSAYGVKLILPSLLSGLDEKQWRSKKGSIELLGMMAYCSPRQLSVSLPIVIPRLTGVLTDSHAQVKTAANKSLKMFGEVISNPEIQSLVPTLLKALVDPAKTPNALGGLLKTSFMHYIDHSSLALVIPIVDRGLRERGAETKKKAAQIVGNLASLTDSKDFIPYLPQLLPLVHVVLVDPVPEARATAAKALGTLVERLGEVNFPDLVPGLLRILKTDTSGVDRQGAAQGLSEVLSGLGMERLEGLLPDIIANAQSPRATVREGFMSLLVFLPATFGTRFQPHLPKIISPILNGLSDTEEYVRDAAMRAGRMVITNYSTKAIDLLLPELERGMFNPGWRIRHASITLVGELMFKVSGISGKPTDMDEEEEVEAATAESSRRALTEVLGDERRDRLLASLYLIRQDGVATVRQASIQIWKALVHNTPRTVREILPELLNQIISFISSDEFEQSETAGRTIGELCRKFGERIVGEMIPIFKAKASSTVARSREGVCLALCEVMENTTDTQREDHETDVISMVRICLVDDEPNVRSAAAKAFDILQEYIGAKAIDQTIPTLLEALRQPGKGSGTALDALREVMSVRASTVFPVLIPTLTAIPMTVFNARALAALVTVAGNALSKRLMVILNALVRVVEENQDEELKEAVDEALRALLASINDAEGLNTLMMTLLGWAKNDTPRRRVSAYDFFAIFCEVSEMDSSIYRVDWIRQLISSMEDANVDVHTAAQRTLDIFVKSVPKDELEPLVVPLRRTIESTGLPGQHVDVPGFSLPKGIAPTVPIIIAGLTTGTNEQREAAAYAIGDLIERTSPDAFKPFVVPFTGPLIRVATQATTYPPAVKTGILSALTSMLERIPLFVKPFFPQLQRTFMKSAGDPSSVNVRNKAATALGVLMRNQPRVDPVVTELIGNIKTSEDPIAASLTLALAKVIEGAGNNVGEKAREACVELVIDAFKEKSYDEPYAPSVAALVVSLSAFPELLRPVVESYLVAGTPPSILSSHVLLGVVEAWSEASDGAEILFEKLGLMPKVAKKIQESAASDRPDVGRPAREARDLLQSS</sequence>
<dbReference type="InterPro" id="IPR022716">
    <property type="entry name" value="Gcn1_N"/>
</dbReference>
<dbReference type="PANTHER" id="PTHR23346:SF7">
    <property type="entry name" value="STALLED RIBOSOME SENSOR GCN1"/>
    <property type="match status" value="1"/>
</dbReference>
<name>A0ABR3FY67_9AGAR</name>
<organism evidence="6 7">
    <name type="scientific">Marasmius crinis-equi</name>
    <dbReference type="NCBI Taxonomy" id="585013"/>
    <lineage>
        <taxon>Eukaryota</taxon>
        <taxon>Fungi</taxon>
        <taxon>Dikarya</taxon>
        <taxon>Basidiomycota</taxon>
        <taxon>Agaricomycotina</taxon>
        <taxon>Agaricomycetes</taxon>
        <taxon>Agaricomycetidae</taxon>
        <taxon>Agaricales</taxon>
        <taxon>Marasmiineae</taxon>
        <taxon>Marasmiaceae</taxon>
        <taxon>Marasmius</taxon>
    </lineage>
</organism>
<evidence type="ECO:0000256" key="2">
    <source>
        <dbReference type="ARBA" id="ARBA00022737"/>
    </source>
</evidence>
<dbReference type="Pfam" id="PF12074">
    <property type="entry name" value="Gcn1_N"/>
    <property type="match status" value="1"/>
</dbReference>
<dbReference type="InterPro" id="IPR016024">
    <property type="entry name" value="ARM-type_fold"/>
</dbReference>
<dbReference type="SUPFAM" id="SSF48371">
    <property type="entry name" value="ARM repeat"/>
    <property type="match status" value="3"/>
</dbReference>
<dbReference type="InterPro" id="IPR056809">
    <property type="entry name" value="HEAT_GCN1_fung"/>
</dbReference>
<reference evidence="6 7" key="1">
    <citation type="submission" date="2024-02" db="EMBL/GenBank/DDBJ databases">
        <title>A draft genome for the cacao thread blight pathogen Marasmius crinis-equi.</title>
        <authorList>
            <person name="Cohen S.P."/>
            <person name="Baruah I.K."/>
            <person name="Amoako-Attah I."/>
            <person name="Bukari Y."/>
            <person name="Meinhardt L.W."/>
            <person name="Bailey B.A."/>
        </authorList>
    </citation>
    <scope>NUCLEOTIDE SEQUENCE [LARGE SCALE GENOMIC DNA]</scope>
    <source>
        <strain evidence="6 7">GH-76</strain>
    </source>
</reference>
<dbReference type="Gene3D" id="1.25.10.10">
    <property type="entry name" value="Leucine-rich Repeat Variant"/>
    <property type="match status" value="6"/>
</dbReference>
<comment type="similarity">
    <text evidence="1">Belongs to the GCN1 family.</text>
</comment>
<dbReference type="Pfam" id="PF24916">
    <property type="entry name" value="HEAT_GCN1_fung"/>
    <property type="match status" value="1"/>
</dbReference>
<comment type="caution">
    <text evidence="6">The sequence shown here is derived from an EMBL/GenBank/DDBJ whole genome shotgun (WGS) entry which is preliminary data.</text>
</comment>
<dbReference type="InterPro" id="IPR057546">
    <property type="entry name" value="HEAT_GCN1"/>
</dbReference>
<feature type="domain" description="TOG" evidence="5">
    <location>
        <begin position="1380"/>
        <end position="1612"/>
    </location>
</feature>
<proteinExistence type="inferred from homology"/>
<dbReference type="Pfam" id="PF24984">
    <property type="entry name" value="HEAT_EF3_GNC1"/>
    <property type="match status" value="1"/>
</dbReference>
<dbReference type="PANTHER" id="PTHR23346">
    <property type="entry name" value="TRANSLATIONAL ACTIVATOR GCN1-RELATED"/>
    <property type="match status" value="1"/>
</dbReference>
<dbReference type="InterPro" id="IPR034085">
    <property type="entry name" value="TOG"/>
</dbReference>
<feature type="repeat" description="HEAT" evidence="3">
    <location>
        <begin position="1672"/>
        <end position="1710"/>
    </location>
</feature>
<gene>
    <name evidence="6" type="primary">GCN1</name>
    <name evidence="6" type="ORF">V5O48_001548</name>
</gene>
<evidence type="ECO:0000313" key="7">
    <source>
        <dbReference type="Proteomes" id="UP001465976"/>
    </source>
</evidence>
<feature type="region of interest" description="Disordered" evidence="4">
    <location>
        <begin position="2534"/>
        <end position="2558"/>
    </location>
</feature>
<dbReference type="SMART" id="SM01349">
    <property type="entry name" value="TOG"/>
    <property type="match status" value="1"/>
</dbReference>
<dbReference type="EMBL" id="JBAHYK010000030">
    <property type="protein sequence ID" value="KAL0580478.1"/>
    <property type="molecule type" value="Genomic_DNA"/>
</dbReference>
<evidence type="ECO:0000256" key="4">
    <source>
        <dbReference type="SAM" id="MobiDB-lite"/>
    </source>
</evidence>
<feature type="repeat" description="HEAT" evidence="3">
    <location>
        <begin position="2019"/>
        <end position="2057"/>
    </location>
</feature>
<feature type="repeat" description="HEAT" evidence="3">
    <location>
        <begin position="1554"/>
        <end position="1592"/>
    </location>
</feature>
<dbReference type="Pfam" id="PF24987">
    <property type="entry name" value="HEAT_EF3_N"/>
    <property type="match status" value="2"/>
</dbReference>
<dbReference type="PROSITE" id="PS50077">
    <property type="entry name" value="HEAT_REPEAT"/>
    <property type="match status" value="3"/>
</dbReference>
<keyword evidence="2" id="KW-0677">Repeat</keyword>
<dbReference type="InterPro" id="IPR011989">
    <property type="entry name" value="ARM-like"/>
</dbReference>
<dbReference type="InterPro" id="IPR056810">
    <property type="entry name" value="GNC1-like_N"/>
</dbReference>
<dbReference type="Proteomes" id="UP001465976">
    <property type="component" value="Unassembled WGS sequence"/>
</dbReference>
<protein>
    <submittedName>
        <fullName evidence="6">Translational activator of GCN4</fullName>
    </submittedName>
</protein>
<dbReference type="Pfam" id="PF23271">
    <property type="entry name" value="HEAT_GCN1"/>
    <property type="match status" value="1"/>
</dbReference>
<keyword evidence="7" id="KW-1185">Reference proteome</keyword>
<evidence type="ECO:0000256" key="3">
    <source>
        <dbReference type="PROSITE-ProRule" id="PRU00103"/>
    </source>
</evidence>
<evidence type="ECO:0000256" key="1">
    <source>
        <dbReference type="ARBA" id="ARBA00007366"/>
    </source>
</evidence>
<dbReference type="InterPro" id="IPR021133">
    <property type="entry name" value="HEAT_type_2"/>
</dbReference>
<evidence type="ECO:0000259" key="5">
    <source>
        <dbReference type="SMART" id="SM01349"/>
    </source>
</evidence>
<evidence type="ECO:0000313" key="6">
    <source>
        <dbReference type="EMBL" id="KAL0580478.1"/>
    </source>
</evidence>